<feature type="chain" id="PRO_5045409625" evidence="2">
    <location>
        <begin position="22"/>
        <end position="149"/>
    </location>
</feature>
<evidence type="ECO:0000313" key="4">
    <source>
        <dbReference type="Proteomes" id="UP001228905"/>
    </source>
</evidence>
<organism evidence="3 4">
    <name type="scientific">Caulobacter ginsengisoli</name>
    <dbReference type="NCBI Taxonomy" id="400775"/>
    <lineage>
        <taxon>Bacteria</taxon>
        <taxon>Pseudomonadati</taxon>
        <taxon>Pseudomonadota</taxon>
        <taxon>Alphaproteobacteria</taxon>
        <taxon>Caulobacterales</taxon>
        <taxon>Caulobacteraceae</taxon>
        <taxon>Caulobacter</taxon>
    </lineage>
</organism>
<protein>
    <submittedName>
        <fullName evidence="3">Uncharacterized protein</fullName>
    </submittedName>
</protein>
<keyword evidence="2" id="KW-0732">Signal</keyword>
<gene>
    <name evidence="3" type="ORF">QO010_004108</name>
</gene>
<dbReference type="EMBL" id="JAUSVS010000010">
    <property type="protein sequence ID" value="MDQ0466315.1"/>
    <property type="molecule type" value="Genomic_DNA"/>
</dbReference>
<accession>A0ABU0IWC8</accession>
<feature type="compositionally biased region" description="Pro residues" evidence="1">
    <location>
        <begin position="18"/>
        <end position="37"/>
    </location>
</feature>
<dbReference type="Proteomes" id="UP001228905">
    <property type="component" value="Unassembled WGS sequence"/>
</dbReference>
<name>A0ABU0IWC8_9CAUL</name>
<comment type="caution">
    <text evidence="3">The sequence shown here is derived from an EMBL/GenBank/DDBJ whole genome shotgun (WGS) entry which is preliminary data.</text>
</comment>
<keyword evidence="4" id="KW-1185">Reference proteome</keyword>
<evidence type="ECO:0000256" key="1">
    <source>
        <dbReference type="SAM" id="MobiDB-lite"/>
    </source>
</evidence>
<feature type="region of interest" description="Disordered" evidence="1">
    <location>
        <begin position="18"/>
        <end position="39"/>
    </location>
</feature>
<sequence length="149" mass="15118">MILLALTILAAAALPPPPASAPPVAPPAPASPPPAAAPDPAIAAVSAKVDAMMADYKGKPLLKLVQRLGPVETTRTASDGQVVFWRTRTEPGTKCGLNPASGAFSCSPVWGKECLLAVAVNVPGDVVAWKLTGEVAACELFLKPPPPPA</sequence>
<dbReference type="RefSeq" id="WP_307352324.1">
    <property type="nucleotide sequence ID" value="NZ_JAUSVS010000010.1"/>
</dbReference>
<proteinExistence type="predicted"/>
<reference evidence="3 4" key="1">
    <citation type="submission" date="2023-07" db="EMBL/GenBank/DDBJ databases">
        <title>Genomic Encyclopedia of Type Strains, Phase IV (KMG-IV): sequencing the most valuable type-strain genomes for metagenomic binning, comparative biology and taxonomic classification.</title>
        <authorList>
            <person name="Goeker M."/>
        </authorList>
    </citation>
    <scope>NUCLEOTIDE SEQUENCE [LARGE SCALE GENOMIC DNA]</scope>
    <source>
        <strain evidence="3 4">DSM 18695</strain>
    </source>
</reference>
<evidence type="ECO:0000313" key="3">
    <source>
        <dbReference type="EMBL" id="MDQ0466315.1"/>
    </source>
</evidence>
<feature type="signal peptide" evidence="2">
    <location>
        <begin position="1"/>
        <end position="21"/>
    </location>
</feature>
<evidence type="ECO:0000256" key="2">
    <source>
        <dbReference type="SAM" id="SignalP"/>
    </source>
</evidence>